<evidence type="ECO:0000256" key="1">
    <source>
        <dbReference type="ARBA" id="ARBA00004496"/>
    </source>
</evidence>
<evidence type="ECO:0000313" key="12">
    <source>
        <dbReference type="EMBL" id="PSC06963.1"/>
    </source>
</evidence>
<dbReference type="PANTHER" id="PTHR30053:SF14">
    <property type="entry name" value="TRANSLATION ELONGATION FACTOR KOW-LIKE DOMAIN-CONTAINING PROTEIN"/>
    <property type="match status" value="1"/>
</dbReference>
<dbReference type="InterPro" id="IPR013852">
    <property type="entry name" value="Transl_elong_P/YeiP_CS"/>
</dbReference>
<dbReference type="SUPFAM" id="SSF50249">
    <property type="entry name" value="Nucleic acid-binding proteins"/>
    <property type="match status" value="2"/>
</dbReference>
<dbReference type="Pfam" id="PF01132">
    <property type="entry name" value="EFP"/>
    <property type="match status" value="1"/>
</dbReference>
<dbReference type="PROSITE" id="PS01275">
    <property type="entry name" value="EFP"/>
    <property type="match status" value="1"/>
</dbReference>
<dbReference type="FunFam" id="2.40.50.140:FF:000004">
    <property type="entry name" value="Elongation factor P"/>
    <property type="match status" value="1"/>
</dbReference>
<dbReference type="CDD" id="cd05794">
    <property type="entry name" value="S1_EF-P_repeat_2"/>
    <property type="match status" value="1"/>
</dbReference>
<dbReference type="InterPro" id="IPR014722">
    <property type="entry name" value="Rib_uL2_dom2"/>
</dbReference>
<evidence type="ECO:0000256" key="9">
    <source>
        <dbReference type="RuleBase" id="RU004389"/>
    </source>
</evidence>
<dbReference type="InterPro" id="IPR001059">
    <property type="entry name" value="Transl_elong_P/YeiP_cen"/>
</dbReference>
<dbReference type="InterPro" id="IPR013185">
    <property type="entry name" value="Transl_elong_KOW-like"/>
</dbReference>
<sequence>MARISGNDIRPGMAIEHDGGLWVAVKTEKVKPGKGPAYNQVELKNLIDGRKLNNRFGTDDRVEEVNLEYRDFQFLYAEGDQLVFMNNETYEQIELPKEFVGQAAAFLQDGMTVTLRLHQERPISIRLPEQVTLTIVEADPVLKGQTAASSYKPAKLENGLRILVPPFIEAGERVVVDTSEITYVRRAD</sequence>
<dbReference type="UniPathway" id="UPA00345"/>
<dbReference type="InterPro" id="IPR008991">
    <property type="entry name" value="Translation_prot_SH3-like_sf"/>
</dbReference>
<evidence type="ECO:0000256" key="4">
    <source>
        <dbReference type="ARBA" id="ARBA00022490"/>
    </source>
</evidence>
<dbReference type="CDD" id="cd04470">
    <property type="entry name" value="S1_EF-P_repeat_1"/>
    <property type="match status" value="1"/>
</dbReference>
<dbReference type="FunFam" id="2.30.30.30:FF:000003">
    <property type="entry name" value="Elongation factor P"/>
    <property type="match status" value="1"/>
</dbReference>
<dbReference type="Pfam" id="PF08207">
    <property type="entry name" value="EFP_N"/>
    <property type="match status" value="1"/>
</dbReference>
<proteinExistence type="inferred from homology"/>
<feature type="domain" description="Translation elongation factor P/YeiP central" evidence="11">
    <location>
        <begin position="69"/>
        <end position="123"/>
    </location>
</feature>
<accession>A0A2T1HZ42</accession>
<evidence type="ECO:0000259" key="10">
    <source>
        <dbReference type="SMART" id="SM00841"/>
    </source>
</evidence>
<dbReference type="InterPro" id="IPR011768">
    <property type="entry name" value="Transl_elongation_fac_P"/>
</dbReference>
<dbReference type="GO" id="GO:0003746">
    <property type="term" value="F:translation elongation factor activity"/>
    <property type="evidence" value="ECO:0007669"/>
    <property type="project" value="UniProtKB-UniRule"/>
</dbReference>
<organism evidence="12 13">
    <name type="scientific">Alsobacter soli</name>
    <dbReference type="NCBI Taxonomy" id="2109933"/>
    <lineage>
        <taxon>Bacteria</taxon>
        <taxon>Pseudomonadati</taxon>
        <taxon>Pseudomonadota</taxon>
        <taxon>Alphaproteobacteria</taxon>
        <taxon>Hyphomicrobiales</taxon>
        <taxon>Alsobacteraceae</taxon>
        <taxon>Alsobacter</taxon>
    </lineage>
</organism>
<dbReference type="Gene3D" id="2.40.50.140">
    <property type="entry name" value="Nucleic acid-binding proteins"/>
    <property type="match status" value="2"/>
</dbReference>
<evidence type="ECO:0000259" key="11">
    <source>
        <dbReference type="SMART" id="SM01185"/>
    </source>
</evidence>
<comment type="similarity">
    <text evidence="3 7 9">Belongs to the elongation factor P family.</text>
</comment>
<dbReference type="SUPFAM" id="SSF50104">
    <property type="entry name" value="Translation proteins SH3-like domain"/>
    <property type="match status" value="1"/>
</dbReference>
<dbReference type="Gene3D" id="2.30.30.30">
    <property type="match status" value="1"/>
</dbReference>
<reference evidence="13" key="1">
    <citation type="submission" date="2018-03" db="EMBL/GenBank/DDBJ databases">
        <authorList>
            <person name="Sun L."/>
            <person name="Liu H."/>
            <person name="Chen W."/>
            <person name="Huang K."/>
            <person name="Liu W."/>
            <person name="Gao X."/>
        </authorList>
    </citation>
    <scope>NUCLEOTIDE SEQUENCE [LARGE SCALE GENOMIC DNA]</scope>
    <source>
        <strain evidence="13">SH9</strain>
    </source>
</reference>
<dbReference type="FunFam" id="2.40.50.140:FF:000009">
    <property type="entry name" value="Elongation factor P"/>
    <property type="match status" value="1"/>
</dbReference>
<dbReference type="Proteomes" id="UP000239772">
    <property type="component" value="Unassembled WGS sequence"/>
</dbReference>
<evidence type="ECO:0000256" key="8">
    <source>
        <dbReference type="NCBIfam" id="TIGR00038"/>
    </source>
</evidence>
<keyword evidence="13" id="KW-1185">Reference proteome</keyword>
<dbReference type="InterPro" id="IPR015365">
    <property type="entry name" value="Elong-fact-P_C"/>
</dbReference>
<evidence type="ECO:0000256" key="3">
    <source>
        <dbReference type="ARBA" id="ARBA00009479"/>
    </source>
</evidence>
<dbReference type="Pfam" id="PF09285">
    <property type="entry name" value="Elong-fact-P_C"/>
    <property type="match status" value="1"/>
</dbReference>
<feature type="domain" description="Elongation factor P C-terminal" evidence="10">
    <location>
        <begin position="131"/>
        <end position="186"/>
    </location>
</feature>
<dbReference type="InterPro" id="IPR020599">
    <property type="entry name" value="Transl_elong_fac_P/YeiP"/>
</dbReference>
<dbReference type="NCBIfam" id="TIGR00038">
    <property type="entry name" value="efp"/>
    <property type="match status" value="1"/>
</dbReference>
<dbReference type="GO" id="GO:0005829">
    <property type="term" value="C:cytosol"/>
    <property type="evidence" value="ECO:0007669"/>
    <property type="project" value="UniProtKB-ARBA"/>
</dbReference>
<gene>
    <name evidence="7 12" type="primary">efp</name>
    <name evidence="12" type="ORF">SLNSH_00855</name>
</gene>
<protein>
    <recommendedName>
        <fullName evidence="7 8">Elongation factor P</fullName>
        <shortName evidence="7">EF-P</shortName>
    </recommendedName>
</protein>
<keyword evidence="5 7" id="KW-0251">Elongation factor</keyword>
<dbReference type="RefSeq" id="WP_106334748.1">
    <property type="nucleotide sequence ID" value="NZ_PVZS01000001.1"/>
</dbReference>
<evidence type="ECO:0000256" key="6">
    <source>
        <dbReference type="ARBA" id="ARBA00022917"/>
    </source>
</evidence>
<evidence type="ECO:0000256" key="7">
    <source>
        <dbReference type="HAMAP-Rule" id="MF_00141"/>
    </source>
</evidence>
<dbReference type="PIRSF" id="PIRSF005901">
    <property type="entry name" value="EF-P"/>
    <property type="match status" value="1"/>
</dbReference>
<comment type="caution">
    <text evidence="12">The sequence shown here is derived from an EMBL/GenBank/DDBJ whole genome shotgun (WGS) entry which is preliminary data.</text>
</comment>
<dbReference type="SMART" id="SM00841">
    <property type="entry name" value="Elong-fact-P_C"/>
    <property type="match status" value="1"/>
</dbReference>
<dbReference type="EMBL" id="PVZS01000001">
    <property type="protein sequence ID" value="PSC06963.1"/>
    <property type="molecule type" value="Genomic_DNA"/>
</dbReference>
<keyword evidence="6 7" id="KW-0648">Protein biosynthesis</keyword>
<dbReference type="InterPro" id="IPR012340">
    <property type="entry name" value="NA-bd_OB-fold"/>
</dbReference>
<comment type="function">
    <text evidence="7">Involved in peptide bond synthesis. Stimulates efficient translation and peptide-bond synthesis on native or reconstituted 70S ribosomes in vitro. Probably functions indirectly by altering the affinity of the ribosome for aminoacyl-tRNA, thus increasing their reactivity as acceptors for peptidyl transferase.</text>
</comment>
<dbReference type="HAMAP" id="MF_00141">
    <property type="entry name" value="EF_P"/>
    <property type="match status" value="1"/>
</dbReference>
<evidence type="ECO:0000256" key="2">
    <source>
        <dbReference type="ARBA" id="ARBA00004815"/>
    </source>
</evidence>
<dbReference type="SMART" id="SM01185">
    <property type="entry name" value="EFP"/>
    <property type="match status" value="1"/>
</dbReference>
<comment type="subcellular location">
    <subcellularLocation>
        <location evidence="1 7">Cytoplasm</location>
    </subcellularLocation>
</comment>
<dbReference type="OrthoDB" id="9801844at2"/>
<comment type="pathway">
    <text evidence="2 7">Protein biosynthesis; polypeptide chain elongation.</text>
</comment>
<dbReference type="PANTHER" id="PTHR30053">
    <property type="entry name" value="ELONGATION FACTOR P"/>
    <property type="match status" value="1"/>
</dbReference>
<evidence type="ECO:0000313" key="13">
    <source>
        <dbReference type="Proteomes" id="UP000239772"/>
    </source>
</evidence>
<keyword evidence="4 7" id="KW-0963">Cytoplasm</keyword>
<dbReference type="NCBIfam" id="NF001810">
    <property type="entry name" value="PRK00529.1"/>
    <property type="match status" value="1"/>
</dbReference>
<dbReference type="AlphaFoldDB" id="A0A2T1HZ42"/>
<name>A0A2T1HZ42_9HYPH</name>
<evidence type="ECO:0000256" key="5">
    <source>
        <dbReference type="ARBA" id="ARBA00022768"/>
    </source>
</evidence>
<dbReference type="GO" id="GO:0043043">
    <property type="term" value="P:peptide biosynthetic process"/>
    <property type="evidence" value="ECO:0007669"/>
    <property type="project" value="InterPro"/>
</dbReference>